<dbReference type="PANTHER" id="PTHR36054:SF2">
    <property type="entry name" value="PROTEIN SICKLE"/>
    <property type="match status" value="1"/>
</dbReference>
<dbReference type="GO" id="GO:0035196">
    <property type="term" value="P:miRNA processing"/>
    <property type="evidence" value="ECO:0007669"/>
    <property type="project" value="InterPro"/>
</dbReference>
<organism evidence="2 3">
    <name type="scientific">Cuscuta epithymum</name>
    <dbReference type="NCBI Taxonomy" id="186058"/>
    <lineage>
        <taxon>Eukaryota</taxon>
        <taxon>Viridiplantae</taxon>
        <taxon>Streptophyta</taxon>
        <taxon>Embryophyta</taxon>
        <taxon>Tracheophyta</taxon>
        <taxon>Spermatophyta</taxon>
        <taxon>Magnoliopsida</taxon>
        <taxon>eudicotyledons</taxon>
        <taxon>Gunneridae</taxon>
        <taxon>Pentapetalae</taxon>
        <taxon>asterids</taxon>
        <taxon>lamiids</taxon>
        <taxon>Solanales</taxon>
        <taxon>Convolvulaceae</taxon>
        <taxon>Cuscuteae</taxon>
        <taxon>Cuscuta</taxon>
        <taxon>Cuscuta subgen. Cuscuta</taxon>
    </lineage>
</organism>
<keyword evidence="3" id="KW-1185">Reference proteome</keyword>
<evidence type="ECO:0000313" key="2">
    <source>
        <dbReference type="EMBL" id="CAH9119491.1"/>
    </source>
</evidence>
<dbReference type="EMBL" id="CAMAPF010000914">
    <property type="protein sequence ID" value="CAH9119491.1"/>
    <property type="molecule type" value="Genomic_DNA"/>
</dbReference>
<feature type="region of interest" description="Disordered" evidence="1">
    <location>
        <begin position="1"/>
        <end position="38"/>
    </location>
</feature>
<feature type="compositionally biased region" description="Basic and acidic residues" evidence="1">
    <location>
        <begin position="1"/>
        <end position="15"/>
    </location>
</feature>
<dbReference type="Proteomes" id="UP001152523">
    <property type="component" value="Unassembled WGS sequence"/>
</dbReference>
<gene>
    <name evidence="2" type="ORF">CEPIT_LOCUS22709</name>
</gene>
<dbReference type="GO" id="GO:0000398">
    <property type="term" value="P:mRNA splicing, via spliceosome"/>
    <property type="evidence" value="ECO:0007669"/>
    <property type="project" value="InterPro"/>
</dbReference>
<evidence type="ECO:0000313" key="3">
    <source>
        <dbReference type="Proteomes" id="UP001152523"/>
    </source>
</evidence>
<protein>
    <submittedName>
        <fullName evidence="2">Uncharacterized protein</fullName>
    </submittedName>
</protein>
<reference evidence="2" key="1">
    <citation type="submission" date="2022-07" db="EMBL/GenBank/DDBJ databases">
        <authorList>
            <person name="Macas J."/>
            <person name="Novak P."/>
            <person name="Neumann P."/>
        </authorList>
    </citation>
    <scope>NUCLEOTIDE SEQUENCE</scope>
</reference>
<dbReference type="PANTHER" id="PTHR36054">
    <property type="entry name" value="PROTEIN SICKLE"/>
    <property type="match status" value="1"/>
</dbReference>
<feature type="region of interest" description="Disordered" evidence="1">
    <location>
        <begin position="202"/>
        <end position="222"/>
    </location>
</feature>
<dbReference type="InterPro" id="IPR039292">
    <property type="entry name" value="SICKLE"/>
</dbReference>
<sequence>MEESEKRRERLKAMRMEAACTEGEAENSTGVSSGHGLANPLLVEDQTAQPEISNLRPRFDYYTDPMAAYSSDKRMNNHIPQAVSQPDFRPPRLAFSNVSGYRSQGSYVPNQRPSRPYVPAYHHHHAFSPPPGGSTMHYRGPPPPENNPNVWSSSTGGIPSSNFPPNPVRFNNVPNHGSGGPGYGYGRGRVSSLLPDSARVPYQNQDSGRGCKGGRWQGSNAAGRGRECRYYNKSMIEDPWKELQPTIWKKMAVNSSQGSSWLPNSISSTKKARVSEGPVVMLKPEQSLSEYLAASFGDAVDEGRVNEESGA</sequence>
<proteinExistence type="predicted"/>
<evidence type="ECO:0000256" key="1">
    <source>
        <dbReference type="SAM" id="MobiDB-lite"/>
    </source>
</evidence>
<accession>A0AAV0E895</accession>
<name>A0AAV0E895_9ASTE</name>
<comment type="caution">
    <text evidence="2">The sequence shown here is derived from an EMBL/GenBank/DDBJ whole genome shotgun (WGS) entry which is preliminary data.</text>
</comment>
<dbReference type="AlphaFoldDB" id="A0AAV0E895"/>